<protein>
    <recommendedName>
        <fullName evidence="5">TIGR03746 family integrating conjugative element protein</fullName>
    </recommendedName>
</protein>
<evidence type="ECO:0000256" key="1">
    <source>
        <dbReference type="SAM" id="MobiDB-lite"/>
    </source>
</evidence>
<dbReference type="Proteomes" id="UP000293912">
    <property type="component" value="Chromosome"/>
</dbReference>
<feature type="region of interest" description="Disordered" evidence="1">
    <location>
        <begin position="237"/>
        <end position="269"/>
    </location>
</feature>
<sequence>MSRYLDALAAERAHNARLFRALVVIGLVAVVGMALLWARPRQIDLHINPDLRAGERVSVTGGVAPVPNPNVYSFAYYVWQQVNRWQSDGGKDYGKQIYDFQSYLTPRCQAQLQGDIDNRNRAGELHQRTRQISEIPGLGFQDNRVIGEGPSAWTVLLDMQVTETFRGQAVKDAFIRYPVRVVRYDVDRERNPFRLAVDCFGSAAPARLDIKDSAIGAAQGLTPAALPAISAQAPIAVSPSPTTTPLAAESANTATGAPATTPSAPASSR</sequence>
<feature type="compositionally biased region" description="Low complexity" evidence="1">
    <location>
        <begin position="250"/>
        <end position="269"/>
    </location>
</feature>
<dbReference type="NCBIfam" id="TIGR03746">
    <property type="entry name" value="conj_TIGR03746"/>
    <property type="match status" value="1"/>
</dbReference>
<keyword evidence="4" id="KW-1185">Reference proteome</keyword>
<keyword evidence="2" id="KW-0812">Transmembrane</keyword>
<reference evidence="3 4" key="1">
    <citation type="submission" date="2019-03" db="EMBL/GenBank/DDBJ databases">
        <authorList>
            <person name="Sebastian G."/>
            <person name="Baumann P."/>
            <person name="Ruckert C."/>
            <person name="Kalinowski J."/>
            <person name="Nebel B."/>
            <person name="Takors R."/>
            <person name="Blombach B."/>
        </authorList>
    </citation>
    <scope>NUCLEOTIDE SEQUENCE [LARGE SCALE GENOMIC DNA]</scope>
    <source>
        <strain evidence="3 4">DSM 1084</strain>
    </source>
</reference>
<gene>
    <name evidence="3" type="ORF">HPF_11355</name>
</gene>
<name>A0A4P6X141_HYDPS</name>
<keyword evidence="2" id="KW-0472">Membrane</keyword>
<dbReference type="RefSeq" id="WP_084383438.1">
    <property type="nucleotide sequence ID" value="NZ_CP037867.1"/>
</dbReference>
<dbReference type="Pfam" id="PF11444">
    <property type="entry name" value="DUF2895"/>
    <property type="match status" value="1"/>
</dbReference>
<evidence type="ECO:0000313" key="4">
    <source>
        <dbReference type="Proteomes" id="UP000293912"/>
    </source>
</evidence>
<evidence type="ECO:0000313" key="3">
    <source>
        <dbReference type="EMBL" id="QBM28286.1"/>
    </source>
</evidence>
<dbReference type="KEGG" id="hpse:HPF_11355"/>
<feature type="transmembrane region" description="Helical" evidence="2">
    <location>
        <begin position="21"/>
        <end position="38"/>
    </location>
</feature>
<dbReference type="AlphaFoldDB" id="A0A4P6X141"/>
<dbReference type="EMBL" id="CP037867">
    <property type="protein sequence ID" value="QBM28286.1"/>
    <property type="molecule type" value="Genomic_DNA"/>
</dbReference>
<keyword evidence="2" id="KW-1133">Transmembrane helix</keyword>
<accession>A0A4P6X141</accession>
<evidence type="ECO:0000256" key="2">
    <source>
        <dbReference type="SAM" id="Phobius"/>
    </source>
</evidence>
<dbReference type="InterPro" id="IPR021548">
    <property type="entry name" value="DUF2895"/>
</dbReference>
<proteinExistence type="predicted"/>
<organism evidence="3 4">
    <name type="scientific">Hydrogenophaga pseudoflava</name>
    <name type="common">Pseudomonas carboxydoflava</name>
    <dbReference type="NCBI Taxonomy" id="47421"/>
    <lineage>
        <taxon>Bacteria</taxon>
        <taxon>Pseudomonadati</taxon>
        <taxon>Pseudomonadota</taxon>
        <taxon>Betaproteobacteria</taxon>
        <taxon>Burkholderiales</taxon>
        <taxon>Comamonadaceae</taxon>
        <taxon>Hydrogenophaga</taxon>
    </lineage>
</organism>
<evidence type="ECO:0008006" key="5">
    <source>
        <dbReference type="Google" id="ProtNLM"/>
    </source>
</evidence>